<evidence type="ECO:0000256" key="4">
    <source>
        <dbReference type="ARBA" id="ARBA00022989"/>
    </source>
</evidence>
<reference evidence="8" key="1">
    <citation type="submission" date="2020-05" db="EMBL/GenBank/DDBJ databases">
        <title>Phylogenomic resolution of chytrid fungi.</title>
        <authorList>
            <person name="Stajich J.E."/>
            <person name="Amses K."/>
            <person name="Simmons R."/>
            <person name="Seto K."/>
            <person name="Myers J."/>
            <person name="Bonds A."/>
            <person name="Quandt C.A."/>
            <person name="Barry K."/>
            <person name="Liu P."/>
            <person name="Grigoriev I."/>
            <person name="Longcore J.E."/>
            <person name="James T.Y."/>
        </authorList>
    </citation>
    <scope>NUCLEOTIDE SEQUENCE</scope>
    <source>
        <strain evidence="8">PLAUS21</strain>
    </source>
</reference>
<keyword evidence="2" id="KW-0812">Transmembrane</keyword>
<evidence type="ECO:0000313" key="8">
    <source>
        <dbReference type="EMBL" id="KAJ3254478.1"/>
    </source>
</evidence>
<dbReference type="PANTHER" id="PTHR11920:SF335">
    <property type="entry name" value="GUANYLATE CYCLASE"/>
    <property type="match status" value="1"/>
</dbReference>
<dbReference type="SUPFAM" id="SSF55073">
    <property type="entry name" value="Nucleotide cyclase"/>
    <property type="match status" value="1"/>
</dbReference>
<feature type="non-terminal residue" evidence="8">
    <location>
        <position position="1"/>
    </location>
</feature>
<dbReference type="Pfam" id="PF00211">
    <property type="entry name" value="Guanylate_cyc"/>
    <property type="match status" value="1"/>
</dbReference>
<dbReference type="SMART" id="SM00044">
    <property type="entry name" value="CYCc"/>
    <property type="match status" value="1"/>
</dbReference>
<dbReference type="InterPro" id="IPR001054">
    <property type="entry name" value="A/G_cyclase"/>
</dbReference>
<comment type="subcellular location">
    <subcellularLocation>
        <location evidence="1">Membrane</location>
    </subcellularLocation>
</comment>
<dbReference type="InterPro" id="IPR029787">
    <property type="entry name" value="Nucleotide_cyclase"/>
</dbReference>
<evidence type="ECO:0000256" key="3">
    <source>
        <dbReference type="ARBA" id="ARBA00022741"/>
    </source>
</evidence>
<protein>
    <recommendedName>
        <fullName evidence="7">Guanylate cyclase domain-containing protein</fullName>
    </recommendedName>
</protein>
<evidence type="ECO:0000259" key="7">
    <source>
        <dbReference type="PROSITE" id="PS50125"/>
    </source>
</evidence>
<dbReference type="CDD" id="cd07302">
    <property type="entry name" value="CHD"/>
    <property type="match status" value="1"/>
</dbReference>
<name>A0AAD5Y228_9FUNG</name>
<dbReference type="AlphaFoldDB" id="A0AAD5Y228"/>
<dbReference type="GO" id="GO:0001653">
    <property type="term" value="F:peptide receptor activity"/>
    <property type="evidence" value="ECO:0007669"/>
    <property type="project" value="TreeGrafter"/>
</dbReference>
<keyword evidence="4" id="KW-1133">Transmembrane helix</keyword>
<dbReference type="GO" id="GO:0035556">
    <property type="term" value="P:intracellular signal transduction"/>
    <property type="evidence" value="ECO:0007669"/>
    <property type="project" value="InterPro"/>
</dbReference>
<keyword evidence="5" id="KW-0472">Membrane</keyword>
<proteinExistence type="predicted"/>
<gene>
    <name evidence="8" type="ORF">HK103_007114</name>
</gene>
<evidence type="ECO:0000256" key="2">
    <source>
        <dbReference type="ARBA" id="ARBA00022692"/>
    </source>
</evidence>
<keyword evidence="3" id="KW-0547">Nucleotide-binding</keyword>
<dbReference type="PANTHER" id="PTHR11920">
    <property type="entry name" value="GUANYLYL CYCLASE"/>
    <property type="match status" value="1"/>
</dbReference>
<feature type="domain" description="Guanylate cyclase" evidence="7">
    <location>
        <begin position="36"/>
        <end position="163"/>
    </location>
</feature>
<evidence type="ECO:0000256" key="5">
    <source>
        <dbReference type="ARBA" id="ARBA00023136"/>
    </source>
</evidence>
<comment type="caution">
    <text evidence="8">The sequence shown here is derived from an EMBL/GenBank/DDBJ whole genome shotgun (WGS) entry which is preliminary data.</text>
</comment>
<dbReference type="GO" id="GO:0000166">
    <property type="term" value="F:nucleotide binding"/>
    <property type="evidence" value="ECO:0007669"/>
    <property type="project" value="UniProtKB-KW"/>
</dbReference>
<dbReference type="GO" id="GO:0004383">
    <property type="term" value="F:guanylate cyclase activity"/>
    <property type="evidence" value="ECO:0007669"/>
    <property type="project" value="TreeGrafter"/>
</dbReference>
<organism evidence="8 9">
    <name type="scientific">Boothiomyces macroporosus</name>
    <dbReference type="NCBI Taxonomy" id="261099"/>
    <lineage>
        <taxon>Eukaryota</taxon>
        <taxon>Fungi</taxon>
        <taxon>Fungi incertae sedis</taxon>
        <taxon>Chytridiomycota</taxon>
        <taxon>Chytridiomycota incertae sedis</taxon>
        <taxon>Chytridiomycetes</taxon>
        <taxon>Rhizophydiales</taxon>
        <taxon>Terramycetaceae</taxon>
        <taxon>Boothiomyces</taxon>
    </lineage>
</organism>
<evidence type="ECO:0000313" key="9">
    <source>
        <dbReference type="Proteomes" id="UP001210925"/>
    </source>
</evidence>
<dbReference type="EMBL" id="JADGKB010000084">
    <property type="protein sequence ID" value="KAJ3254478.1"/>
    <property type="molecule type" value="Genomic_DNA"/>
</dbReference>
<dbReference type="GO" id="GO:0005886">
    <property type="term" value="C:plasma membrane"/>
    <property type="evidence" value="ECO:0007669"/>
    <property type="project" value="TreeGrafter"/>
</dbReference>
<dbReference type="PROSITE" id="PS50125">
    <property type="entry name" value="GUANYLATE_CYCLASE_2"/>
    <property type="match status" value="1"/>
</dbReference>
<evidence type="ECO:0000256" key="6">
    <source>
        <dbReference type="ARBA" id="ARBA00023239"/>
    </source>
</evidence>
<sequence length="212" mass="23282">ELGNADALLERMMPKEVLDQLKGGNVPSAEEYECVTVFFSDITNFTVLSSQTSTQDMLKTLDQLWIKYDAIARKWNMHKVETIGDAFLGVSGCPKRHPDHAINAVEFAIDIMAMIKEFKTAMGSSIAIRIGLNSGPITAGVLGELNPHWCIVGDTVNTASRMESTSKPLRIHISESTYNLVKGCGKFLLTGPDVLDVKGKGTMNTYWVEGRV</sequence>
<accession>A0AAD5Y228</accession>
<dbReference type="Proteomes" id="UP001210925">
    <property type="component" value="Unassembled WGS sequence"/>
</dbReference>
<dbReference type="GO" id="GO:0004016">
    <property type="term" value="F:adenylate cyclase activity"/>
    <property type="evidence" value="ECO:0007669"/>
    <property type="project" value="TreeGrafter"/>
</dbReference>
<dbReference type="InterPro" id="IPR050401">
    <property type="entry name" value="Cyclic_nucleotide_synthase"/>
</dbReference>
<dbReference type="Gene3D" id="3.30.70.1230">
    <property type="entry name" value="Nucleotide cyclase"/>
    <property type="match status" value="1"/>
</dbReference>
<keyword evidence="6" id="KW-0456">Lyase</keyword>
<dbReference type="GO" id="GO:0007168">
    <property type="term" value="P:receptor guanylyl cyclase signaling pathway"/>
    <property type="evidence" value="ECO:0007669"/>
    <property type="project" value="TreeGrafter"/>
</dbReference>
<keyword evidence="9" id="KW-1185">Reference proteome</keyword>
<evidence type="ECO:0000256" key="1">
    <source>
        <dbReference type="ARBA" id="ARBA00004370"/>
    </source>
</evidence>